<feature type="coiled-coil region" evidence="5">
    <location>
        <begin position="176"/>
        <end position="203"/>
    </location>
</feature>
<evidence type="ECO:0000256" key="1">
    <source>
        <dbReference type="ARBA" id="ARBA00000971"/>
    </source>
</evidence>
<feature type="domain" description="PPIase FKBP-type" evidence="7">
    <location>
        <begin position="335"/>
        <end position="421"/>
    </location>
</feature>
<protein>
    <recommendedName>
        <fullName evidence="2 4">peptidylprolyl isomerase</fullName>
        <ecNumber evidence="2 4">5.2.1.8</ecNumber>
    </recommendedName>
</protein>
<dbReference type="SUPFAM" id="SSF54534">
    <property type="entry name" value="FKBP-like"/>
    <property type="match status" value="1"/>
</dbReference>
<dbReference type="GO" id="GO:0006457">
    <property type="term" value="P:protein folding"/>
    <property type="evidence" value="ECO:0007669"/>
    <property type="project" value="InterPro"/>
</dbReference>
<evidence type="ECO:0000256" key="5">
    <source>
        <dbReference type="SAM" id="Coils"/>
    </source>
</evidence>
<reference evidence="8" key="1">
    <citation type="submission" date="2019-07" db="EMBL/GenBank/DDBJ databases">
        <authorList>
            <person name="Ashton P.M."/>
            <person name="Dallman T."/>
            <person name="Nair S."/>
            <person name="De Pinna E."/>
            <person name="Peters T."/>
            <person name="Grant K."/>
        </authorList>
    </citation>
    <scope>NUCLEOTIDE SEQUENCE</scope>
    <source>
        <strain evidence="9">319688</strain>
        <strain evidence="8">646013</strain>
    </source>
</reference>
<dbReference type="SUPFAM" id="SSF90257">
    <property type="entry name" value="Myosin rod fragments"/>
    <property type="match status" value="1"/>
</dbReference>
<comment type="catalytic activity">
    <reaction evidence="1 4">
        <text>[protein]-peptidylproline (omega=180) = [protein]-peptidylproline (omega=0)</text>
        <dbReference type="Rhea" id="RHEA:16237"/>
        <dbReference type="Rhea" id="RHEA-COMP:10747"/>
        <dbReference type="Rhea" id="RHEA-COMP:10748"/>
        <dbReference type="ChEBI" id="CHEBI:83833"/>
        <dbReference type="ChEBI" id="CHEBI:83834"/>
        <dbReference type="EC" id="5.2.1.8"/>
    </reaction>
</comment>
<name>A0A5Y1WMX4_SALER</name>
<gene>
    <name evidence="9" type="ORF">DPA05_25395</name>
    <name evidence="8" type="ORF">FNI14_24640</name>
</gene>
<dbReference type="InterPro" id="IPR000774">
    <property type="entry name" value="PPIase_FKBP_N"/>
</dbReference>
<dbReference type="Gene3D" id="1.10.287.460">
    <property type="entry name" value="Peptidyl-prolyl cis-trans isomerase, FKBP-type, N-terminal domain"/>
    <property type="match status" value="1"/>
</dbReference>
<keyword evidence="4" id="KW-0413">Isomerase</keyword>
<dbReference type="PROSITE" id="PS50059">
    <property type="entry name" value="FKBP_PPIASE"/>
    <property type="match status" value="1"/>
</dbReference>
<keyword evidence="3 4" id="KW-0697">Rotamase</keyword>
<dbReference type="Proteomes" id="UP000839852">
    <property type="component" value="Unassembled WGS sequence"/>
</dbReference>
<dbReference type="EMBL" id="AAIIOQ010000059">
    <property type="protein sequence ID" value="ECE6362908.1"/>
    <property type="molecule type" value="Genomic_DNA"/>
</dbReference>
<dbReference type="Pfam" id="PF00254">
    <property type="entry name" value="FKBP_C"/>
    <property type="match status" value="1"/>
</dbReference>
<organism evidence="8">
    <name type="scientific">Salmonella enterica subsp. salamae</name>
    <dbReference type="NCBI Taxonomy" id="59202"/>
    <lineage>
        <taxon>Bacteria</taxon>
        <taxon>Pseudomonadati</taxon>
        <taxon>Pseudomonadota</taxon>
        <taxon>Gammaproteobacteria</taxon>
        <taxon>Enterobacterales</taxon>
        <taxon>Enterobacteriaceae</taxon>
        <taxon>Salmonella</taxon>
    </lineage>
</organism>
<evidence type="ECO:0000256" key="4">
    <source>
        <dbReference type="PROSITE-ProRule" id="PRU00277"/>
    </source>
</evidence>
<keyword evidence="5" id="KW-0175">Coiled coil</keyword>
<evidence type="ECO:0000313" key="8">
    <source>
        <dbReference type="EMBL" id="ECC1609082.1"/>
    </source>
</evidence>
<comment type="caution">
    <text evidence="8">The sequence shown here is derived from an EMBL/GenBank/DDBJ whole genome shotgun (WGS) entry which is preliminary data.</text>
</comment>
<evidence type="ECO:0000256" key="2">
    <source>
        <dbReference type="ARBA" id="ARBA00013194"/>
    </source>
</evidence>
<dbReference type="Gene3D" id="3.10.50.40">
    <property type="match status" value="1"/>
</dbReference>
<dbReference type="Pfam" id="PF01346">
    <property type="entry name" value="FKBP_N"/>
    <property type="match status" value="1"/>
</dbReference>
<dbReference type="AlphaFoldDB" id="A0A5Y1WMX4"/>
<dbReference type="InterPro" id="IPR001179">
    <property type="entry name" value="PPIase_FKBP_dom"/>
</dbReference>
<proteinExistence type="predicted"/>
<dbReference type="InterPro" id="IPR036944">
    <property type="entry name" value="PPIase_FKBP_N_sf"/>
</dbReference>
<dbReference type="GO" id="GO:0003755">
    <property type="term" value="F:peptidyl-prolyl cis-trans isomerase activity"/>
    <property type="evidence" value="ECO:0007669"/>
    <property type="project" value="UniProtKB-KW"/>
</dbReference>
<keyword evidence="6" id="KW-0732">Signal</keyword>
<feature type="signal peptide" evidence="6">
    <location>
        <begin position="1"/>
        <end position="31"/>
    </location>
</feature>
<dbReference type="InterPro" id="IPR046357">
    <property type="entry name" value="PPIase_dom_sf"/>
</dbReference>
<dbReference type="EMBL" id="AAIAJV010000058">
    <property type="protein sequence ID" value="ECC1609082.1"/>
    <property type="molecule type" value="Genomic_DNA"/>
</dbReference>
<dbReference type="Gene3D" id="1.20.5.340">
    <property type="match status" value="1"/>
</dbReference>
<evidence type="ECO:0000256" key="3">
    <source>
        <dbReference type="ARBA" id="ARBA00023110"/>
    </source>
</evidence>
<sequence>MRGVFSVLTARKSPLAFLIALMLLSSPAVNAAGVTGYTSSDDLPEDAADLPPAPAERPWLHHRASRGNPAHKEAPLVPAALLPQLQALQSRMNSLEQALSERDGTVADLKTQLAGHNNDTTSLQQQIAGLKTQLAERDGAVADLKTQLSERDGTVANLKTQLAESSSGSTDLQAQLTALKSRLATEKEARAEQTEKLLALRRQNPDVSLETEGQQQAYASGVAFAGVVARSLQMQKSLGIAPQQDTVLAGIVDGVRHQVRLNSEQIKTRNQELDSKLNGLLAERREQQEKARNAQQKAGEAWQTSYRKVRGVRTMKNGVLYRVLSAGKGRQIQEGDTVELLLSGYLVDGKAFDDSGEKGRVQRVKPSDLLPALTGVLTALRAGSHVEVLLPPAQAFGHDGVKGMIPGGATLRFDIRVLKVSAGGETKAD</sequence>
<accession>A0A5Y1WMX4</accession>
<feature type="coiled-coil region" evidence="5">
    <location>
        <begin position="263"/>
        <end position="297"/>
    </location>
</feature>
<evidence type="ECO:0000259" key="7">
    <source>
        <dbReference type="PROSITE" id="PS50059"/>
    </source>
</evidence>
<dbReference type="EC" id="5.2.1.8" evidence="2 4"/>
<evidence type="ECO:0000256" key="6">
    <source>
        <dbReference type="SAM" id="SignalP"/>
    </source>
</evidence>
<feature type="chain" id="PRO_5035579389" description="peptidylprolyl isomerase" evidence="6">
    <location>
        <begin position="32"/>
        <end position="429"/>
    </location>
</feature>
<evidence type="ECO:0000313" key="9">
    <source>
        <dbReference type="EMBL" id="ECE6362908.1"/>
    </source>
</evidence>